<name>A0ABQ6IEZ0_9MICO</name>
<keyword evidence="3" id="KW-1185">Reference proteome</keyword>
<feature type="region of interest" description="Disordered" evidence="1">
    <location>
        <begin position="91"/>
        <end position="117"/>
    </location>
</feature>
<reference evidence="3" key="1">
    <citation type="journal article" date="2019" name="Int. J. Syst. Evol. Microbiol.">
        <title>The Global Catalogue of Microorganisms (GCM) 10K type strain sequencing project: providing services to taxonomists for standard genome sequencing and annotation.</title>
        <authorList>
            <consortium name="The Broad Institute Genomics Platform"/>
            <consortium name="The Broad Institute Genome Sequencing Center for Infectious Disease"/>
            <person name="Wu L."/>
            <person name="Ma J."/>
        </authorList>
    </citation>
    <scope>NUCLEOTIDE SEQUENCE [LARGE SCALE GENOMIC DNA]</scope>
    <source>
        <strain evidence="3">NBRC 112299</strain>
    </source>
</reference>
<protein>
    <submittedName>
        <fullName evidence="2">Uncharacterized protein</fullName>
    </submittedName>
</protein>
<feature type="compositionally biased region" description="Basic residues" evidence="1">
    <location>
        <begin position="98"/>
        <end position="107"/>
    </location>
</feature>
<dbReference type="EMBL" id="BSUN01000001">
    <property type="protein sequence ID" value="GMA36462.1"/>
    <property type="molecule type" value="Genomic_DNA"/>
</dbReference>
<proteinExistence type="predicted"/>
<comment type="caution">
    <text evidence="2">The sequence shown here is derived from an EMBL/GenBank/DDBJ whole genome shotgun (WGS) entry which is preliminary data.</text>
</comment>
<evidence type="ECO:0000256" key="1">
    <source>
        <dbReference type="SAM" id="MobiDB-lite"/>
    </source>
</evidence>
<evidence type="ECO:0000313" key="2">
    <source>
        <dbReference type="EMBL" id="GMA36462.1"/>
    </source>
</evidence>
<organism evidence="2 3">
    <name type="scientific">Demequina litorisediminis</name>
    <dbReference type="NCBI Taxonomy" id="1849022"/>
    <lineage>
        <taxon>Bacteria</taxon>
        <taxon>Bacillati</taxon>
        <taxon>Actinomycetota</taxon>
        <taxon>Actinomycetes</taxon>
        <taxon>Micrococcales</taxon>
        <taxon>Demequinaceae</taxon>
        <taxon>Demequina</taxon>
    </lineage>
</organism>
<accession>A0ABQ6IEZ0</accession>
<evidence type="ECO:0000313" key="3">
    <source>
        <dbReference type="Proteomes" id="UP001157125"/>
    </source>
</evidence>
<gene>
    <name evidence="2" type="ORF">GCM10025876_26660</name>
</gene>
<sequence>MTRVEGGKQRSKGDEFGAGREDVRDSLCTVLGHDEGEVLTLCLPEERHERRLRVGAWREPHHLAVAHQHRAVDDHHRVGRGEVDGITALGRTVDKQRGIKKHGRTHSPHATAPVNAR</sequence>
<dbReference type="Proteomes" id="UP001157125">
    <property type="component" value="Unassembled WGS sequence"/>
</dbReference>